<accession>A0A8S5RB00</accession>
<evidence type="ECO:0000313" key="1">
    <source>
        <dbReference type="EMBL" id="DAE28237.1"/>
    </source>
</evidence>
<sequence length="167" mass="18992">MAKAGTMKMLTPKQLAATWRHNVHKIQVNIEDFEILAGKTAVYAFRQSFLMNRLNTKGSAKWPRRKDQKRHPLLREHGTLYRSIKYKQVKNKKSRGIRVYTDPATFAHSPRNPGFVYAGIHNEGGKVAKAGSPARGIAQRQFIGDSSVVMDELEKLTRTVLFRGFPK</sequence>
<organism evidence="1">
    <name type="scientific">virus sp. ctuZj11</name>
    <dbReference type="NCBI Taxonomy" id="2825825"/>
    <lineage>
        <taxon>Viruses</taxon>
    </lineage>
</organism>
<name>A0A8S5RB00_9VIRU</name>
<protein>
    <submittedName>
        <fullName evidence="1">Virion morphogenesis protein</fullName>
    </submittedName>
</protein>
<reference evidence="1" key="1">
    <citation type="journal article" date="2021" name="Proc. Natl. Acad. Sci. U.S.A.">
        <title>A Catalog of Tens of Thousands of Viruses from Human Metagenomes Reveals Hidden Associations with Chronic Diseases.</title>
        <authorList>
            <person name="Tisza M.J."/>
            <person name="Buck C.B."/>
        </authorList>
    </citation>
    <scope>NUCLEOTIDE SEQUENCE</scope>
    <source>
        <strain evidence="1">CtuZj11</strain>
    </source>
</reference>
<dbReference type="EMBL" id="BK059083">
    <property type="protein sequence ID" value="DAE28237.1"/>
    <property type="molecule type" value="Genomic_DNA"/>
</dbReference>
<proteinExistence type="predicted"/>